<dbReference type="Gene3D" id="3.30.70.3290">
    <property type="match status" value="1"/>
</dbReference>
<dbReference type="SUPFAM" id="SSF52777">
    <property type="entry name" value="CoA-dependent acyltransferases"/>
    <property type="match status" value="2"/>
</dbReference>
<dbReference type="Gene3D" id="3.40.50.720">
    <property type="entry name" value="NAD(P)-binding Rossmann-like Domain"/>
    <property type="match status" value="1"/>
</dbReference>
<dbReference type="PROSITE" id="PS52004">
    <property type="entry name" value="KS3_2"/>
    <property type="match status" value="1"/>
</dbReference>
<dbReference type="PANTHER" id="PTHR43775:SF37">
    <property type="entry name" value="SI:DKEY-61P9.11"/>
    <property type="match status" value="1"/>
</dbReference>
<evidence type="ECO:0000256" key="5">
    <source>
        <dbReference type="ARBA" id="ARBA00023194"/>
    </source>
</evidence>
<keyword evidence="3" id="KW-0597">Phosphoprotein</keyword>
<dbReference type="Pfam" id="PF00550">
    <property type="entry name" value="PP-binding"/>
    <property type="match status" value="1"/>
</dbReference>
<dbReference type="SUPFAM" id="SSF55048">
    <property type="entry name" value="Probable ACP-binding domain of malonyl-CoA ACP transacylase"/>
    <property type="match status" value="1"/>
</dbReference>
<protein>
    <recommendedName>
        <fullName evidence="12">Acyl transferase domain-containing protein</fullName>
    </recommendedName>
</protein>
<dbReference type="InterPro" id="IPR036736">
    <property type="entry name" value="ACP-like_sf"/>
</dbReference>
<dbReference type="SMART" id="SM00825">
    <property type="entry name" value="PKS_KS"/>
    <property type="match status" value="1"/>
</dbReference>
<evidence type="ECO:0000256" key="7">
    <source>
        <dbReference type="SAM" id="MobiDB-lite"/>
    </source>
</evidence>
<comment type="cofactor">
    <cofactor evidence="1">
        <name>pantetheine 4'-phosphate</name>
        <dbReference type="ChEBI" id="CHEBI:47942"/>
    </cofactor>
</comment>
<feature type="domain" description="Carrier" evidence="8">
    <location>
        <begin position="1410"/>
        <end position="1487"/>
    </location>
</feature>
<evidence type="ECO:0000259" key="8">
    <source>
        <dbReference type="PROSITE" id="PS50075"/>
    </source>
</evidence>
<evidence type="ECO:0000256" key="1">
    <source>
        <dbReference type="ARBA" id="ARBA00001957"/>
    </source>
</evidence>
<dbReference type="InterPro" id="IPR013968">
    <property type="entry name" value="PKS_KR"/>
</dbReference>
<dbReference type="SUPFAM" id="SSF52151">
    <property type="entry name" value="FabD/lysophospholipase-like"/>
    <property type="match status" value="1"/>
</dbReference>
<evidence type="ECO:0000313" key="10">
    <source>
        <dbReference type="EMBL" id="GAA2139237.1"/>
    </source>
</evidence>
<dbReference type="InterPro" id="IPR036291">
    <property type="entry name" value="NAD(P)-bd_dom_sf"/>
</dbReference>
<dbReference type="Pfam" id="PF00668">
    <property type="entry name" value="Condensation"/>
    <property type="match status" value="1"/>
</dbReference>
<dbReference type="Pfam" id="PF16197">
    <property type="entry name" value="KAsynt_C_assoc"/>
    <property type="match status" value="1"/>
</dbReference>
<keyword evidence="2" id="KW-0596">Phosphopantetheine</keyword>
<evidence type="ECO:0000259" key="9">
    <source>
        <dbReference type="PROSITE" id="PS52004"/>
    </source>
</evidence>
<organism evidence="10 11">
    <name type="scientific">Kitasatospora kazusensis</name>
    <dbReference type="NCBI Taxonomy" id="407974"/>
    <lineage>
        <taxon>Bacteria</taxon>
        <taxon>Bacillati</taxon>
        <taxon>Actinomycetota</taxon>
        <taxon>Actinomycetes</taxon>
        <taxon>Kitasatosporales</taxon>
        <taxon>Streptomycetaceae</taxon>
        <taxon>Kitasatospora</taxon>
    </lineage>
</organism>
<dbReference type="SMART" id="SM00827">
    <property type="entry name" value="PKS_AT"/>
    <property type="match status" value="1"/>
</dbReference>
<dbReference type="InterPro" id="IPR018201">
    <property type="entry name" value="Ketoacyl_synth_AS"/>
</dbReference>
<dbReference type="CDD" id="cd08955">
    <property type="entry name" value="KR_2_FAS_SDR_x"/>
    <property type="match status" value="1"/>
</dbReference>
<dbReference type="SUPFAM" id="SSF51735">
    <property type="entry name" value="NAD(P)-binding Rossmann-fold domains"/>
    <property type="match status" value="2"/>
</dbReference>
<evidence type="ECO:0008006" key="12">
    <source>
        <dbReference type="Google" id="ProtNLM"/>
    </source>
</evidence>
<evidence type="ECO:0000256" key="2">
    <source>
        <dbReference type="ARBA" id="ARBA00022450"/>
    </source>
</evidence>
<dbReference type="SUPFAM" id="SSF47336">
    <property type="entry name" value="ACP-like"/>
    <property type="match status" value="1"/>
</dbReference>
<keyword evidence="6" id="KW-0012">Acyltransferase</keyword>
<keyword evidence="4" id="KW-0808">Transferase</keyword>
<dbReference type="InterPro" id="IPR020841">
    <property type="entry name" value="PKS_Beta-ketoAc_synthase_dom"/>
</dbReference>
<name>A0ABP5L232_9ACTN</name>
<feature type="domain" description="Ketosynthase family 3 (KS3)" evidence="9">
    <location>
        <begin position="21"/>
        <end position="442"/>
    </location>
</feature>
<dbReference type="InterPro" id="IPR057326">
    <property type="entry name" value="KR_dom"/>
</dbReference>
<dbReference type="Gene3D" id="3.30.559.30">
    <property type="entry name" value="Nonribosomal peptide synthetase, condensation domain"/>
    <property type="match status" value="1"/>
</dbReference>
<dbReference type="InterPro" id="IPR001242">
    <property type="entry name" value="Condensation_dom"/>
</dbReference>
<evidence type="ECO:0000313" key="11">
    <source>
        <dbReference type="Proteomes" id="UP001422759"/>
    </source>
</evidence>
<dbReference type="Gene3D" id="3.30.559.10">
    <property type="entry name" value="Chloramphenicol acetyltransferase-like domain"/>
    <property type="match status" value="1"/>
</dbReference>
<dbReference type="InterPro" id="IPR009081">
    <property type="entry name" value="PP-bd_ACP"/>
</dbReference>
<dbReference type="PROSITE" id="PS00606">
    <property type="entry name" value="KS3_1"/>
    <property type="match status" value="1"/>
</dbReference>
<dbReference type="PROSITE" id="PS50075">
    <property type="entry name" value="CARRIER"/>
    <property type="match status" value="1"/>
</dbReference>
<dbReference type="InterPro" id="IPR014030">
    <property type="entry name" value="Ketoacyl_synth_N"/>
</dbReference>
<dbReference type="Gene3D" id="3.40.47.10">
    <property type="match status" value="1"/>
</dbReference>
<feature type="region of interest" description="Disordered" evidence="7">
    <location>
        <begin position="1489"/>
        <end position="1512"/>
    </location>
</feature>
<gene>
    <name evidence="10" type="ORF">GCM10009760_21230</name>
</gene>
<dbReference type="SMART" id="SM00822">
    <property type="entry name" value="PKS_KR"/>
    <property type="match status" value="1"/>
</dbReference>
<dbReference type="InterPro" id="IPR016036">
    <property type="entry name" value="Malonyl_transacylase_ACP-bd"/>
</dbReference>
<comment type="caution">
    <text evidence="10">The sequence shown here is derived from an EMBL/GenBank/DDBJ whole genome shotgun (WGS) entry which is preliminary data.</text>
</comment>
<dbReference type="InterPro" id="IPR032821">
    <property type="entry name" value="PKS_assoc"/>
</dbReference>
<dbReference type="CDD" id="cd00833">
    <property type="entry name" value="PKS"/>
    <property type="match status" value="1"/>
</dbReference>
<dbReference type="SMART" id="SM00823">
    <property type="entry name" value="PKS_PP"/>
    <property type="match status" value="1"/>
</dbReference>
<dbReference type="InterPro" id="IPR050091">
    <property type="entry name" value="PKS_NRPS_Biosynth_Enz"/>
</dbReference>
<dbReference type="RefSeq" id="WP_344463280.1">
    <property type="nucleotide sequence ID" value="NZ_BAAANT010000009.1"/>
</dbReference>
<sequence>MNLAPPPAPAGSADSTAAVRSEDIAIIGLACRFPGATTPGQFWRNLAAGVESVTVGPTPDGAHRIRAAAVLEGIEDFDASFFGFSPREAELLDPQHRVFLECAWEAIEDAGYHPRGLTEAVGVYGGTGLSTYLINHVHPSTGGRTDRTFLDSMADLQLAVGTDRDYLASRVSYKLDFTGPAVAVQAACATSLYAVHLACQAILNGECDLALAGAASIPVPQLESYSFEPGMVFSPDGHCRPFDARAEGTVFGSGAGVVLLKPLQDALREGDSVYAVIKGTAINNDGGRKVGFTAPTARGQAAVIAQALEAAEVEPATVGYVEAHGTATTLGDPIEIAGLTEAFGTAAAGHRCAVGSVKSNIGHLGWAGGIAGLIKTALALHHRQIPPSLNFEHPNPRIDFAAGPFHVNTGLVDWPHAPGTPRRGGVSAFGLGGANAHVVLEEAPAEAPAGPGRTREAQVVPLSARSPEALAELAARYAERLAATPEEEFADLAATAAVGRRHHAYRAAVVAATPRQAAEELAELAAGTDEHPSAGGGADPLVAALFSGQGGEYLGMGRTLYRTEPVFRDGLDECDAVLSEYLGAPIRDVLYSTDGTDGIARIEHAQPLLFAVQTALLRLWRSWGVEPTVAMGHSLGEYAAAWACGVFSLEDGLRLVAERGRLLQTLAPGGAMASVRADEPTVRQLVGGIPDLAVAAVNGPASTVVSGRAGAVRRAGELLHEAGLQVKELRIPRAGHCALMDPILDEFESVVRRIELRRPDRRLISNLTGAEVTDEVTDPRYWRRHLREPVRFWDGLRTLAAIGPAVAIELGAAPVLTGIAEEALPDRPIRWVPGLRPGQDDREQLLGGLAAAYAAGVDVDWTAVYPGPFRRRRLPTYPFQRTRHWIEAPDRPAAPASPETAGRDWLYGVEWVAGDAEPAAGTTGTWLICGGDPAAEIAEHLAALGGNAVVAAPAAGFRRIADDRFSLDFGAPDQVRRLLAELPERPAGVLSLLALRPPDPGPDGSFVTAGARSAGEGTLHLVQALTGHYPSPPRMWLATRGAQLGGRPNDATTVHQAALWGLARVAVIEHPNLRCTAVDLEPGTEPVAEARALVRELLTDDAETEVALGRAGRLVPRLLPRPEAGAEPVTRISPEGSYLVTGGLRGLGLLAAERLAAAGVGRLVLLGRSAPDAAATSLIERLRERGTEVVTVRADIADSAAARKAVAVADLPDRPLRGIVHAAGILDDGALEGLDWSRFERVLGPKAQGAWNLHTSTVERGARLDLFVLFSSTTGLIGNGGQANHAAANACLDALARHRRRLGLPALSVNWGAWSDAGYLAEHPGILARLARMGLGTIDRHTGGLLFDRLVRSAETQTAVAPVDWPEFLDRHQLQDAARFSRLVAPRIADRTRDDLASRLRRATESERGELIEQEVRRQLRRILGLRGDGPGGLDPERPLVDHGMDSLSAVQLSNALQRGLGLSLPPDLAFRHRTAAALTAHLSGLSYDAPAPEGGRPSAPALPAPAPGADGTPRAISLQQHRWLRLLSIDYGRLTVPIHVGAPLDRKAFQEALRAVVERHEVLRWRFEGGKAVPVDAAAAVPGAEELFVDLTALDPEELATAITAHGDRVRTTMPDPAERVPWTLTVLALPGGTFLVLLGLQHLEFDGVSVSVFTDDLRTAYRARLQGATPFSQPAPQYSEFIEWQANYLNGAAREDRAFFTGLYTDSNGPTVLPDRHGSRPGPDVLATTGGLLAKRWTPPADRALWLDLVATAGRTGVSPFSLLAAVYCRLIARITGDESVTIGTIVTGRPEEAFARTLGPFVAPFPVSVQTGGRPLAAVARQWGRTVAAVNSRCAYPPADLVKHVPPFTGLPEDTYFTDPFIMFNNYQREEADTEVPFEVLECLAPLSTPQFAGLDADMLMEIAGLFLIIDIWQDEPRFNFWYHHERFAPEQVAAWADGYLAELRAALDEL</sequence>
<dbReference type="InterPro" id="IPR014043">
    <property type="entry name" value="Acyl_transferase_dom"/>
</dbReference>
<dbReference type="Pfam" id="PF00698">
    <property type="entry name" value="Acyl_transf_1"/>
    <property type="match status" value="1"/>
</dbReference>
<evidence type="ECO:0000256" key="3">
    <source>
        <dbReference type="ARBA" id="ARBA00022553"/>
    </source>
</evidence>
<accession>A0ABP5L232</accession>
<dbReference type="InterPro" id="IPR016039">
    <property type="entry name" value="Thiolase-like"/>
</dbReference>
<dbReference type="InterPro" id="IPR020806">
    <property type="entry name" value="PKS_PP-bd"/>
</dbReference>
<dbReference type="Pfam" id="PF00109">
    <property type="entry name" value="ketoacyl-synt"/>
    <property type="match status" value="1"/>
</dbReference>
<reference evidence="11" key="1">
    <citation type="journal article" date="2019" name="Int. J. Syst. Evol. Microbiol.">
        <title>The Global Catalogue of Microorganisms (GCM) 10K type strain sequencing project: providing services to taxonomists for standard genome sequencing and annotation.</title>
        <authorList>
            <consortium name="The Broad Institute Genomics Platform"/>
            <consortium name="The Broad Institute Genome Sequencing Center for Infectious Disease"/>
            <person name="Wu L."/>
            <person name="Ma J."/>
        </authorList>
    </citation>
    <scope>NUCLEOTIDE SEQUENCE [LARGE SCALE GENOMIC DNA]</scope>
    <source>
        <strain evidence="11">JCM 14560</strain>
    </source>
</reference>
<dbReference type="PANTHER" id="PTHR43775">
    <property type="entry name" value="FATTY ACID SYNTHASE"/>
    <property type="match status" value="1"/>
</dbReference>
<dbReference type="InterPro" id="IPR001227">
    <property type="entry name" value="Ac_transferase_dom_sf"/>
</dbReference>
<evidence type="ECO:0000256" key="6">
    <source>
        <dbReference type="ARBA" id="ARBA00023315"/>
    </source>
</evidence>
<evidence type="ECO:0000256" key="4">
    <source>
        <dbReference type="ARBA" id="ARBA00022679"/>
    </source>
</evidence>
<dbReference type="SUPFAM" id="SSF53901">
    <property type="entry name" value="Thiolase-like"/>
    <property type="match status" value="1"/>
</dbReference>
<dbReference type="InterPro" id="IPR014031">
    <property type="entry name" value="Ketoacyl_synth_C"/>
</dbReference>
<dbReference type="InterPro" id="IPR016035">
    <property type="entry name" value="Acyl_Trfase/lysoPLipase"/>
</dbReference>
<dbReference type="Pfam" id="PF08659">
    <property type="entry name" value="KR"/>
    <property type="match status" value="1"/>
</dbReference>
<dbReference type="Gene3D" id="3.40.366.10">
    <property type="entry name" value="Malonyl-Coenzyme A Acyl Carrier Protein, domain 2"/>
    <property type="match status" value="1"/>
</dbReference>
<dbReference type="InterPro" id="IPR023213">
    <property type="entry name" value="CAT-like_dom_sf"/>
</dbReference>
<keyword evidence="11" id="KW-1185">Reference proteome</keyword>
<dbReference type="Gene3D" id="1.10.1200.10">
    <property type="entry name" value="ACP-like"/>
    <property type="match status" value="1"/>
</dbReference>
<keyword evidence="5" id="KW-0045">Antibiotic biosynthesis</keyword>
<proteinExistence type="predicted"/>
<dbReference type="EMBL" id="BAAANT010000009">
    <property type="protein sequence ID" value="GAA2139237.1"/>
    <property type="molecule type" value="Genomic_DNA"/>
</dbReference>
<dbReference type="SMART" id="SM01294">
    <property type="entry name" value="PKS_PP_betabranch"/>
    <property type="match status" value="1"/>
</dbReference>
<dbReference type="Pfam" id="PF02801">
    <property type="entry name" value="Ketoacyl-synt_C"/>
    <property type="match status" value="1"/>
</dbReference>
<dbReference type="Proteomes" id="UP001422759">
    <property type="component" value="Unassembled WGS sequence"/>
</dbReference>